<dbReference type="AlphaFoldDB" id="X1MMX5"/>
<organism evidence="1">
    <name type="scientific">marine sediment metagenome</name>
    <dbReference type="NCBI Taxonomy" id="412755"/>
    <lineage>
        <taxon>unclassified sequences</taxon>
        <taxon>metagenomes</taxon>
        <taxon>ecological metagenomes</taxon>
    </lineage>
</organism>
<feature type="non-terminal residue" evidence="1">
    <location>
        <position position="248"/>
    </location>
</feature>
<dbReference type="Gene3D" id="3.90.550.10">
    <property type="entry name" value="Spore Coat Polysaccharide Biosynthesis Protein SpsA, Chain A"/>
    <property type="match status" value="1"/>
</dbReference>
<comment type="caution">
    <text evidence="1">The sequence shown here is derived from an EMBL/GenBank/DDBJ whole genome shotgun (WGS) entry which is preliminary data.</text>
</comment>
<evidence type="ECO:0008006" key="2">
    <source>
        <dbReference type="Google" id="ProtNLM"/>
    </source>
</evidence>
<evidence type="ECO:0000313" key="1">
    <source>
        <dbReference type="EMBL" id="GAI32668.1"/>
    </source>
</evidence>
<proteinExistence type="predicted"/>
<dbReference type="EMBL" id="BARV01030828">
    <property type="protein sequence ID" value="GAI32668.1"/>
    <property type="molecule type" value="Genomic_DNA"/>
</dbReference>
<dbReference type="SUPFAM" id="SSF53448">
    <property type="entry name" value="Nucleotide-diphospho-sugar transferases"/>
    <property type="match status" value="1"/>
</dbReference>
<gene>
    <name evidence="1" type="ORF">S06H3_48900</name>
</gene>
<name>X1MMX5_9ZZZZ</name>
<sequence length="248" mass="28692">MKIRFKASPSRLSYWSESLRFNDGETAEVGNYTADMLIRSFPTNFEEVALSLGDLGKPLHKPLKLSGITILTVHYKLATLKKSLLSYLPKEVEFIKLDNRNNRWHSMAKALNYGIRRAKNDLIICAHEDVRFGEGWFSDFIAQECRLKEWGTLGITGFTEDGRILWGSDHDTPQEIALLDDCCIILNRRNGIWFDEKTFTGWHRYGIDFCFQCHEANLGVYIITGLAYHDCVPENHSKEWRDQRETAH</sequence>
<dbReference type="InterPro" id="IPR029044">
    <property type="entry name" value="Nucleotide-diphossugar_trans"/>
</dbReference>
<protein>
    <recommendedName>
        <fullName evidence="2">Glycosyltransferase 2-like domain-containing protein</fullName>
    </recommendedName>
</protein>
<accession>X1MMX5</accession>
<reference evidence="1" key="1">
    <citation type="journal article" date="2014" name="Front. Microbiol.">
        <title>High frequency of phylogenetically diverse reductive dehalogenase-homologous genes in deep subseafloor sedimentary metagenomes.</title>
        <authorList>
            <person name="Kawai M."/>
            <person name="Futagami T."/>
            <person name="Toyoda A."/>
            <person name="Takaki Y."/>
            <person name="Nishi S."/>
            <person name="Hori S."/>
            <person name="Arai W."/>
            <person name="Tsubouchi T."/>
            <person name="Morono Y."/>
            <person name="Uchiyama I."/>
            <person name="Ito T."/>
            <person name="Fujiyama A."/>
            <person name="Inagaki F."/>
            <person name="Takami H."/>
        </authorList>
    </citation>
    <scope>NUCLEOTIDE SEQUENCE</scope>
    <source>
        <strain evidence="1">Expedition CK06-06</strain>
    </source>
</reference>